<organism evidence="2 3">
    <name type="scientific">Trichonephila clavipes</name>
    <name type="common">Golden silk orbweaver</name>
    <name type="synonym">Nephila clavipes</name>
    <dbReference type="NCBI Taxonomy" id="2585209"/>
    <lineage>
        <taxon>Eukaryota</taxon>
        <taxon>Metazoa</taxon>
        <taxon>Ecdysozoa</taxon>
        <taxon>Arthropoda</taxon>
        <taxon>Chelicerata</taxon>
        <taxon>Arachnida</taxon>
        <taxon>Araneae</taxon>
        <taxon>Araneomorphae</taxon>
        <taxon>Entelegynae</taxon>
        <taxon>Araneoidea</taxon>
        <taxon>Nephilidae</taxon>
        <taxon>Trichonephila</taxon>
    </lineage>
</organism>
<evidence type="ECO:0000256" key="1">
    <source>
        <dbReference type="SAM" id="MobiDB-lite"/>
    </source>
</evidence>
<proteinExistence type="predicted"/>
<evidence type="ECO:0000313" key="2">
    <source>
        <dbReference type="EMBL" id="GFY05068.1"/>
    </source>
</evidence>
<reference evidence="2" key="1">
    <citation type="submission" date="2020-08" db="EMBL/GenBank/DDBJ databases">
        <title>Multicomponent nature underlies the extraordinary mechanical properties of spider dragline silk.</title>
        <authorList>
            <person name="Kono N."/>
            <person name="Nakamura H."/>
            <person name="Mori M."/>
            <person name="Yoshida Y."/>
            <person name="Ohtoshi R."/>
            <person name="Malay A.D."/>
            <person name="Moran D.A.P."/>
            <person name="Tomita M."/>
            <person name="Numata K."/>
            <person name="Arakawa K."/>
        </authorList>
    </citation>
    <scope>NUCLEOTIDE SEQUENCE</scope>
</reference>
<dbReference type="Proteomes" id="UP000887159">
    <property type="component" value="Unassembled WGS sequence"/>
</dbReference>
<comment type="caution">
    <text evidence="2">The sequence shown here is derived from an EMBL/GenBank/DDBJ whole genome shotgun (WGS) entry which is preliminary data.</text>
</comment>
<keyword evidence="3" id="KW-1185">Reference proteome</keyword>
<accession>A0A8X6S5D1</accession>
<gene>
    <name evidence="2" type="primary">NCL1_17404</name>
    <name evidence="2" type="ORF">TNCV_562001</name>
</gene>
<dbReference type="AlphaFoldDB" id="A0A8X6S5D1"/>
<sequence>MGCCTIERTKWLRSLTRGRRVLSPSPSDTEDSKGGSSKSSCWSVSDLWIDDNAAKKTYESRILEGQLSSDETVANSWFLFKQGAISSKIPPKIKVDRMTFRLEVVGALSAFPPTNKSILTDDEDNNVVIPLVKRSKRCNPPAIYVMAFIMAISR</sequence>
<name>A0A8X6S5D1_TRICX</name>
<dbReference type="EMBL" id="BMAU01021248">
    <property type="protein sequence ID" value="GFY05068.1"/>
    <property type="molecule type" value="Genomic_DNA"/>
</dbReference>
<feature type="region of interest" description="Disordered" evidence="1">
    <location>
        <begin position="20"/>
        <end position="41"/>
    </location>
</feature>
<protein>
    <submittedName>
        <fullName evidence="2">Uncharacterized protein</fullName>
    </submittedName>
</protein>
<evidence type="ECO:0000313" key="3">
    <source>
        <dbReference type="Proteomes" id="UP000887159"/>
    </source>
</evidence>